<dbReference type="InterPro" id="IPR000091">
    <property type="entry name" value="Huntingtin"/>
</dbReference>
<dbReference type="PANTHER" id="PTHR10170">
    <property type="entry name" value="HUNTINGTON DISEASE PROTEIN"/>
    <property type="match status" value="1"/>
</dbReference>
<proteinExistence type="predicted"/>
<dbReference type="Pfam" id="PF12372">
    <property type="entry name" value="Htt_N-HEAT"/>
    <property type="match status" value="3"/>
</dbReference>
<dbReference type="GO" id="GO:0005634">
    <property type="term" value="C:nucleus"/>
    <property type="evidence" value="ECO:0007669"/>
    <property type="project" value="UniProtKB-SubCell"/>
</dbReference>
<keyword evidence="3" id="KW-0963">Cytoplasm</keyword>
<feature type="region of interest" description="Disordered" evidence="5">
    <location>
        <begin position="339"/>
        <end position="378"/>
    </location>
</feature>
<evidence type="ECO:0000256" key="1">
    <source>
        <dbReference type="ARBA" id="ARBA00004123"/>
    </source>
</evidence>
<organism evidence="6 7">
    <name type="scientific">Anopheles farauti</name>
    <dbReference type="NCBI Taxonomy" id="69004"/>
    <lineage>
        <taxon>Eukaryota</taxon>
        <taxon>Metazoa</taxon>
        <taxon>Ecdysozoa</taxon>
        <taxon>Arthropoda</taxon>
        <taxon>Hexapoda</taxon>
        <taxon>Insecta</taxon>
        <taxon>Pterygota</taxon>
        <taxon>Neoptera</taxon>
        <taxon>Endopterygota</taxon>
        <taxon>Diptera</taxon>
        <taxon>Nematocera</taxon>
        <taxon>Culicoidea</taxon>
        <taxon>Culicidae</taxon>
        <taxon>Anophelinae</taxon>
        <taxon>Anopheles</taxon>
    </lineage>
</organism>
<evidence type="ECO:0000256" key="2">
    <source>
        <dbReference type="ARBA" id="ARBA00004496"/>
    </source>
</evidence>
<dbReference type="STRING" id="69004.A0A182QCB2"/>
<dbReference type="GO" id="GO:0005737">
    <property type="term" value="C:cytoplasm"/>
    <property type="evidence" value="ECO:0007669"/>
    <property type="project" value="UniProtKB-SubCell"/>
</dbReference>
<dbReference type="Proteomes" id="UP000075886">
    <property type="component" value="Unassembled WGS sequence"/>
</dbReference>
<evidence type="ECO:0000256" key="4">
    <source>
        <dbReference type="ARBA" id="ARBA00023242"/>
    </source>
</evidence>
<evidence type="ECO:0000256" key="3">
    <source>
        <dbReference type="ARBA" id="ARBA00022490"/>
    </source>
</evidence>
<reference evidence="6" key="2">
    <citation type="submission" date="2020-05" db="UniProtKB">
        <authorList>
            <consortium name="EnsemblMetazoa"/>
        </authorList>
    </citation>
    <scope>IDENTIFICATION</scope>
    <source>
        <strain evidence="6">FAR1</strain>
    </source>
</reference>
<dbReference type="Pfam" id="PF20927">
    <property type="entry name" value="Htt_C-HEAT"/>
    <property type="match status" value="1"/>
</dbReference>
<keyword evidence="7" id="KW-1185">Reference proteome</keyword>
<dbReference type="SUPFAM" id="SSF48371">
    <property type="entry name" value="ARM repeat"/>
    <property type="match status" value="2"/>
</dbReference>
<feature type="compositionally biased region" description="Polar residues" evidence="5">
    <location>
        <begin position="361"/>
        <end position="370"/>
    </location>
</feature>
<dbReference type="InterPro" id="IPR048411">
    <property type="entry name" value="Htt_N_HEAT_rpt-1"/>
</dbReference>
<dbReference type="InterPro" id="IPR016024">
    <property type="entry name" value="ARM-type_fold"/>
</dbReference>
<dbReference type="EMBL" id="AXCN02001185">
    <property type="status" value="NOT_ANNOTATED_CDS"/>
    <property type="molecule type" value="Genomic_DNA"/>
</dbReference>
<dbReference type="InterPro" id="IPR024613">
    <property type="entry name" value="Huntingtin_N_HEAT_rpt-2"/>
</dbReference>
<accession>A0A182QCB2</accession>
<dbReference type="Pfam" id="PF20926">
    <property type="entry name" value="Htt_N-HEAT_1"/>
    <property type="match status" value="1"/>
</dbReference>
<dbReference type="InterPro" id="IPR048413">
    <property type="entry name" value="Htt_C-HEAT_rpt"/>
</dbReference>
<reference evidence="7" key="1">
    <citation type="submission" date="2014-01" db="EMBL/GenBank/DDBJ databases">
        <title>The Genome Sequence of Anopheles farauti FAR1 (V2).</title>
        <authorList>
            <consortium name="The Broad Institute Genomics Platform"/>
            <person name="Neafsey D.E."/>
            <person name="Besansky N."/>
            <person name="Howell P."/>
            <person name="Walton C."/>
            <person name="Young S.K."/>
            <person name="Zeng Q."/>
            <person name="Gargeya S."/>
            <person name="Fitzgerald M."/>
            <person name="Haas B."/>
            <person name="Abouelleil A."/>
            <person name="Allen A.W."/>
            <person name="Alvarado L."/>
            <person name="Arachchi H.M."/>
            <person name="Berlin A.M."/>
            <person name="Chapman S.B."/>
            <person name="Gainer-Dewar J."/>
            <person name="Goldberg J."/>
            <person name="Griggs A."/>
            <person name="Gujja S."/>
            <person name="Hansen M."/>
            <person name="Howarth C."/>
            <person name="Imamovic A."/>
            <person name="Ireland A."/>
            <person name="Larimer J."/>
            <person name="McCowan C."/>
            <person name="Murphy C."/>
            <person name="Pearson M."/>
            <person name="Poon T.W."/>
            <person name="Priest M."/>
            <person name="Roberts A."/>
            <person name="Saif S."/>
            <person name="Shea T."/>
            <person name="Sisk P."/>
            <person name="Sykes S."/>
            <person name="Wortman J."/>
            <person name="Nusbaum C."/>
            <person name="Birren B."/>
        </authorList>
    </citation>
    <scope>NUCLEOTIDE SEQUENCE [LARGE SCALE GENOMIC DNA]</scope>
    <source>
        <strain evidence="7">FAR1</strain>
    </source>
</reference>
<sequence length="2963" mass="336815">MDKLNPFGALQRSIEALKTTECSAKEKVVHFGQISETIISARPGTSVASSENYYGHLSNAIAVHILFCEESDSSVRMAAEENLSRIVRHCESTGNIIRVQRDLYHEIKKNGNERSLRTVLSIFAHYCNTIRKRKAHTYAQNLLPCIYSISKRREPALLECLCAFTEVFCEQLEGYLTDGEVLKMTELFLEDVGSECATKRRCAARNTLSFVQGSRNPAFYANNAFNRCIEQLLKCGPLQQQPNTVLGVMGCFRAILPIVLHNCSVEKSIETFDLCLHFLREGTHTIINATLEVLLVILANVQPAVRKVMLSEQCEHRRMLLKRKTLKNSIFKINPSDSILSSRKSSTDARSDHLLRPGSLPLTSTPTKFPQPTDDRSLASASDIELDSLKSMDLDTESKNAPALQLECSGITEVDSSASSAYPIPAAADTLSLKSQKSTDSIGSFLNTLLTSSNAAESVTKFFRKSIDKTLPDGGEEDRLSMDSMASSHISSNADTIRAELDVTLEIDLDTEPVTVVPAVPIPTPTPSRDTLDVPTSTSIIAEDVSENTKEIFIGTIHDQNLLEFTARLVCSRFLLAGSKHTLIPDSLVRVSVKSLSMQIIAACVRLKPELLCLPLEKDTFREEFAVVEILNLEDAINELSQETSPCDDQPDNASASTPQQEKPPSDLLEMKEDHFGECTSTTYFEYFSPMSLSLDQGLKSKLKAIEENFSSDNNEKLSRDLDAILSQSEPGPGASVTGLGTGGSRRRELLVVPKVITTIKSEQRTGSRTNDESTDQGEKAYTAMSVSDRKEPDDEQQQLLADVLLFYDSSDPTLRGTVQLIVGNYLRAAIDRAGSYEEFICTKVPNVITKTFLSENKLLHVVAQGLSDEIHTVVNQALSSVELFFNIYFQNMPTRRNDPNPYSPIRKSNIPFLWCNKNIFLDDSLLSHSPPDTLYLVIAILEKLFLMSQNKYWLVQCKLLDVLVQLDFECITAHGQQGENMREKVLDQLLAALGDADSRVRNHAGERMLHFLERDCIVLDKMAPALVQQTVVGDFVYEFVLSTFAFPFDRRNSQNIMLKPTYSSVSRVFYRISNMLLKIGDKNLQSGIIHFLRLFLEKYDPLEFVELWMEYNLSNVLLSLLLEVNTTILDLTVHADLLRICSQLTAVVLSTRQTHTAADIEAMNKFIIHLLKLLNIYHHLYTNVAPLVVNRNQKTDIFMNTKELAQINCFGYFGSDQVYMRLYQQVRSSLESYRISINAEAGKKLFDCLRASIEALWTLLEMKSLSTMTNGMKFVEEVLRYLQSFLTLEPEHCIRCTRYLLRFIFHANYVNRTAEVSFFRRASHSEDTTGVASEEFFRRYYDFCKAKAKPITSEIGAFVKLFEPLVIACLKIFTKVHPSAQAYILELLCQLLDFSINYQLLDANSLFVESIVKHIEFIERGTLDDADQLMRQVVRFLFQLCGLVRDKPLVTVPKIINICDNLLANHMIRRTSIASVQALTHELFLLRLSGTNFAAKVLEVAECNTQKEVVLNMLIKFPDELDVYRTVPMILYSERFHGDGEEKTQSANCESDVLAALLQVLGEGKLSIKSDRDCAIVLRLIECFGRNQLLESKTMLRFVEIFYTTITNETLETLQKIVYAGLIVGQVFQQTEECYLLHHVGLYLHKTQKGNAETTPMEEEKDHVKDGDMMQMAAQSLSRMMVNYLRECLSVLEVLNLTFNVSQESVRYSYLTVNRYITTLNDTIRFRVVSRALAEQIPLELIHWRVLPVPLVRCLGQMLLNHGFETELMLSLIRSHVYSVRNDRAVTVLMEVLLERKPNEAKWTRGEVQAVLSGEFQLLSLHFQPLLLIHITDDEFAKQIVHAILSNTDGKLSCVQCTLLEKAPLTSLSLMCSRLTDLLGTVNIVTSRRAALILDHKLGALVQLGAEGLKDSAVLPVLSANDFRSLYRTFTAENRRKFPKLFKTLTQLRQYYDDMQEDEESIRSVLPTIDIQTLKELSVDDGWFVQQISYHCTEASYTKSRNIAKMMLELKSESKLINLLSRGSFNGRLLRDIVSVSFESMFHAFRIDCVQYNPHLNYLKVHPMLKVAVIVLMRKLGETKPEDSTTSSGLVQCAECVICFMEYLNRLEHLCLFYIDGKFIDRFVKEHLLKSNFFDTLLTFGSVCARGLEQENPLENVTRVELYLRCIAAILQQRYLWNELNQNDRYRADGEQYITVLYKLLERSLIDEKFFCAGRKLPTVFESFVADGGNSMELYLKTIIVAEFAADPKAMANNLTMGENMICLIESVAISLLKLDRFYPYALTPIELYECYTSLELLENGVPKVPTVPIEHLYDVELLEMFLKRVNVFGFSSRQQFEELFMSLMVLLNRSEDPIFVSLSEQREIKNMCLQAVLTLLLSCYRYPWIGFREGKFHHTTRNPKIKCDTIGLKKLHNVQLFIPLSNVFYQPNLERRLLISTTEDLYSFDDSSVGTVRFDQHQLSLDYFWEIIERAIDQGGGSNVSMAESLVVRNKSYFVDKVNIDATSSMQLVYDVLKQLLDDDPALVLPHLVNFSEIVENREQIYSLNQFLLKLRERVPMEDTLSQQHIIYLLCRFAALLVPTMADLTHLCTIIPTYLKSTQLYIRNATLQGLLCLLECLVKTNSAIGSLNDELLLLRNVIVNYIVKHGIIEESSGAFSDLHTKLVWTLNFYLIEHTSRFVPECNLLSNSIISANNILKRTSNLEIYLCILNGLERLVISDRVTRTLHEKIEKLAIDLVKIDNEMFSLSALKLLVTCIYRSCNEQLESTERCNGIVQDEPDIIVQQIDKIEILFAKIRTTTPQGAKVFGDVLCQLIRDLLPPNEILTKVFKELMLNQPNPDIIASVTYQLFRSAIDASYLALLQEWLLCSLPNFLSFPQVNKSVWCLTVIFLSASLNQHLIKLLPEVLSLPSYQQLNEREINNFIISAKDFYSRLEQNGSQRAKFREIFRQHDSFVFQSLLKCL</sequence>
<feature type="compositionally biased region" description="Polar residues" evidence="5">
    <location>
        <begin position="641"/>
        <end position="663"/>
    </location>
</feature>
<evidence type="ECO:0000313" key="7">
    <source>
        <dbReference type="Proteomes" id="UP000075886"/>
    </source>
</evidence>
<feature type="region of interest" description="Disordered" evidence="5">
    <location>
        <begin position="641"/>
        <end position="666"/>
    </location>
</feature>
<dbReference type="EnsemblMetazoa" id="AFAF007310-RA">
    <property type="protein sequence ID" value="AFAF007310-PA"/>
    <property type="gene ID" value="AFAF007310"/>
</dbReference>
<dbReference type="InterPro" id="IPR028426">
    <property type="entry name" value="Huntingtin_fam"/>
</dbReference>
<evidence type="ECO:0000313" key="6">
    <source>
        <dbReference type="EnsemblMetazoa" id="AFAF007310-PA"/>
    </source>
</evidence>
<evidence type="ECO:0000256" key="5">
    <source>
        <dbReference type="SAM" id="MobiDB-lite"/>
    </source>
</evidence>
<dbReference type="VEuPathDB" id="VectorBase:AFAF007310"/>
<feature type="compositionally biased region" description="Basic and acidic residues" evidence="5">
    <location>
        <begin position="345"/>
        <end position="355"/>
    </location>
</feature>
<keyword evidence="4" id="KW-0539">Nucleus</keyword>
<comment type="subcellular location">
    <subcellularLocation>
        <location evidence="2">Cytoplasm</location>
    </subcellularLocation>
    <subcellularLocation>
        <location evidence="1">Nucleus</location>
    </subcellularLocation>
</comment>
<dbReference type="PRINTS" id="PR00375">
    <property type="entry name" value="HUNTINGTIN"/>
</dbReference>
<name>A0A182QCB2_9DIPT</name>
<dbReference type="PANTHER" id="PTHR10170:SF10">
    <property type="entry name" value="HUNTINGTIN"/>
    <property type="match status" value="1"/>
</dbReference>
<evidence type="ECO:0008006" key="8">
    <source>
        <dbReference type="Google" id="ProtNLM"/>
    </source>
</evidence>
<protein>
    <recommendedName>
        <fullName evidence="8">Huntingtin</fullName>
    </recommendedName>
</protein>